<dbReference type="Proteomes" id="UP000887565">
    <property type="component" value="Unplaced"/>
</dbReference>
<organism evidence="1 2">
    <name type="scientific">Romanomermis culicivorax</name>
    <name type="common">Nematode worm</name>
    <dbReference type="NCBI Taxonomy" id="13658"/>
    <lineage>
        <taxon>Eukaryota</taxon>
        <taxon>Metazoa</taxon>
        <taxon>Ecdysozoa</taxon>
        <taxon>Nematoda</taxon>
        <taxon>Enoplea</taxon>
        <taxon>Dorylaimia</taxon>
        <taxon>Mermithida</taxon>
        <taxon>Mermithoidea</taxon>
        <taxon>Mermithidae</taxon>
        <taxon>Romanomermis</taxon>
    </lineage>
</organism>
<dbReference type="AlphaFoldDB" id="A0A915J7J0"/>
<dbReference type="WBParaSite" id="nRc.2.0.1.t22105-RA">
    <property type="protein sequence ID" value="nRc.2.0.1.t22105-RA"/>
    <property type="gene ID" value="nRc.2.0.1.g22105"/>
</dbReference>
<accession>A0A915J7J0</accession>
<protein>
    <submittedName>
        <fullName evidence="2">Uncharacterized protein</fullName>
    </submittedName>
</protein>
<reference evidence="2" key="1">
    <citation type="submission" date="2022-11" db="UniProtKB">
        <authorList>
            <consortium name="WormBaseParasite"/>
        </authorList>
    </citation>
    <scope>IDENTIFICATION</scope>
</reference>
<evidence type="ECO:0000313" key="2">
    <source>
        <dbReference type="WBParaSite" id="nRc.2.0.1.t22105-RA"/>
    </source>
</evidence>
<evidence type="ECO:0000313" key="1">
    <source>
        <dbReference type="Proteomes" id="UP000887565"/>
    </source>
</evidence>
<proteinExistence type="predicted"/>
<keyword evidence="1" id="KW-1185">Reference proteome</keyword>
<name>A0A915J7J0_ROMCU</name>
<sequence>MTYDANPTFHIVQVFGLYDIFHIILSLRWKENSYYDGNLVFLLSKTTLITKESGVSGVSRAHFRMSAPKNFSALCAGKVSGNEMDLSKNQNSINDHQEKPPAVFIKHKRPFSHFLPSKSLPLTKLTVPSLTTSTTVFLDDFVDEGALPLPPDGLRRTIVVVVVIPWKKIFRPIATPKIALLHDNFWKKFLRRLKPLRLETTLEETFVVDEAAGSLRRRNDDDGSSLFKCNRLSSTKSAPPFAKETTSDSVSETNNDIVRLLLSSFSLISPLTN</sequence>